<organism evidence="2 3">
    <name type="scientific">Reticulomyxa filosa</name>
    <dbReference type="NCBI Taxonomy" id="46433"/>
    <lineage>
        <taxon>Eukaryota</taxon>
        <taxon>Sar</taxon>
        <taxon>Rhizaria</taxon>
        <taxon>Retaria</taxon>
        <taxon>Foraminifera</taxon>
        <taxon>Monothalamids</taxon>
        <taxon>Reticulomyxidae</taxon>
        <taxon>Reticulomyxa</taxon>
    </lineage>
</organism>
<dbReference type="AlphaFoldDB" id="X6LEN6"/>
<dbReference type="InterPro" id="IPR011009">
    <property type="entry name" value="Kinase-like_dom_sf"/>
</dbReference>
<feature type="compositionally biased region" description="Basic and acidic residues" evidence="1">
    <location>
        <begin position="361"/>
        <end position="374"/>
    </location>
</feature>
<dbReference type="EMBL" id="ASPP01043509">
    <property type="protein sequence ID" value="ETN99591.1"/>
    <property type="molecule type" value="Genomic_DNA"/>
</dbReference>
<feature type="compositionally biased region" description="Low complexity" evidence="1">
    <location>
        <begin position="435"/>
        <end position="445"/>
    </location>
</feature>
<accession>X6LEN6</accession>
<dbReference type="Proteomes" id="UP000023152">
    <property type="component" value="Unassembled WGS sequence"/>
</dbReference>
<proteinExistence type="predicted"/>
<feature type="region of interest" description="Disordered" evidence="1">
    <location>
        <begin position="361"/>
        <end position="445"/>
    </location>
</feature>
<comment type="caution">
    <text evidence="2">The sequence shown here is derived from an EMBL/GenBank/DDBJ whole genome shotgun (WGS) entry which is preliminary data.</text>
</comment>
<sequence>MDLFDISFEEIDMLEHIKNQCGDCENDLMIPVANIPKLKNRLEFCWLSTKDSGNEKVKNGPIMKLVSLLFSEITGIQVYYSFEQSLSLCKCNDQSTYYRSVKPDLALSTYNTQSDFDIEKSFIIVDFKIPKRLDQFKKNKTTLEYNWDFVLNSWKYDLQTKDKKIKPPLKKKIKRTNNTLVTNEENTQSNDSMNEKKQELKRLGIILKGITTIHTADDYIKQHNNNNLPWDKYNLKKLREFCKEKDITIQNDAKYDDVVDLLQKRDPRNNYILGISFDFADIILQMASYLIWTGIRVGIIIAYPDYICIETDNIQKNRDIGSKFKIRVFKCFKKYSFDESIIALIKILQYAEKFRKNDKTLRAEQEKARKSKDKDDDENEDDEDEDENRNGDKDEGGEEKKIEEKNNDKYNKSIKRKRDESDESDESNDENTDVGSTNKNKNSSIGNISYSEYKVIDKNDSFDGNLHIFYTNEKHGLHSAYKCLVNETKNYYIKFGYSEQENVEITREYLNWKRLKKRSCSMICDDCHLLKFSNEKVAVLTSDCGLTLKELLKEKKINDEQVKEKIDFVQTTLGKINFEHGDLEAKNICLDLEKDQIKVIDLEKGFFYT</sequence>
<feature type="compositionally biased region" description="Basic and acidic residues" evidence="1">
    <location>
        <begin position="388"/>
        <end position="411"/>
    </location>
</feature>
<gene>
    <name evidence="2" type="ORF">RFI_37879</name>
</gene>
<evidence type="ECO:0000256" key="1">
    <source>
        <dbReference type="SAM" id="MobiDB-lite"/>
    </source>
</evidence>
<protein>
    <recommendedName>
        <fullName evidence="4">Protein kinase domain-containing protein</fullName>
    </recommendedName>
</protein>
<dbReference type="SUPFAM" id="SSF56112">
    <property type="entry name" value="Protein kinase-like (PK-like)"/>
    <property type="match status" value="1"/>
</dbReference>
<feature type="compositionally biased region" description="Acidic residues" evidence="1">
    <location>
        <begin position="421"/>
        <end position="432"/>
    </location>
</feature>
<reference evidence="2 3" key="1">
    <citation type="journal article" date="2013" name="Curr. Biol.">
        <title>The Genome of the Foraminiferan Reticulomyxa filosa.</title>
        <authorList>
            <person name="Glockner G."/>
            <person name="Hulsmann N."/>
            <person name="Schleicher M."/>
            <person name="Noegel A.A."/>
            <person name="Eichinger L."/>
            <person name="Gallinger C."/>
            <person name="Pawlowski J."/>
            <person name="Sierra R."/>
            <person name="Euteneuer U."/>
            <person name="Pillet L."/>
            <person name="Moustafa A."/>
            <person name="Platzer M."/>
            <person name="Groth M."/>
            <person name="Szafranski K."/>
            <person name="Schliwa M."/>
        </authorList>
    </citation>
    <scope>NUCLEOTIDE SEQUENCE [LARGE SCALE GENOMIC DNA]</scope>
</reference>
<keyword evidence="3" id="KW-1185">Reference proteome</keyword>
<evidence type="ECO:0008006" key="4">
    <source>
        <dbReference type="Google" id="ProtNLM"/>
    </source>
</evidence>
<feature type="compositionally biased region" description="Acidic residues" evidence="1">
    <location>
        <begin position="375"/>
        <end position="387"/>
    </location>
</feature>
<evidence type="ECO:0000313" key="3">
    <source>
        <dbReference type="Proteomes" id="UP000023152"/>
    </source>
</evidence>
<name>X6LEN6_RETFI</name>
<evidence type="ECO:0000313" key="2">
    <source>
        <dbReference type="EMBL" id="ETN99591.1"/>
    </source>
</evidence>